<feature type="compositionally biased region" description="Low complexity" evidence="1">
    <location>
        <begin position="22"/>
        <end position="35"/>
    </location>
</feature>
<organism evidence="2 3">
    <name type="scientific">Chlamydomonas eustigma</name>
    <dbReference type="NCBI Taxonomy" id="1157962"/>
    <lineage>
        <taxon>Eukaryota</taxon>
        <taxon>Viridiplantae</taxon>
        <taxon>Chlorophyta</taxon>
        <taxon>core chlorophytes</taxon>
        <taxon>Chlorophyceae</taxon>
        <taxon>CS clade</taxon>
        <taxon>Chlamydomonadales</taxon>
        <taxon>Chlamydomonadaceae</taxon>
        <taxon>Chlamydomonas</taxon>
    </lineage>
</organism>
<dbReference type="EMBL" id="BEGY01000117">
    <property type="protein sequence ID" value="GAX84163.1"/>
    <property type="molecule type" value="Genomic_DNA"/>
</dbReference>
<evidence type="ECO:0000313" key="2">
    <source>
        <dbReference type="EMBL" id="GAX84163.1"/>
    </source>
</evidence>
<dbReference type="AlphaFoldDB" id="A0A250XMB1"/>
<name>A0A250XMB1_9CHLO</name>
<comment type="caution">
    <text evidence="2">The sequence shown here is derived from an EMBL/GenBank/DDBJ whole genome shotgun (WGS) entry which is preliminary data.</text>
</comment>
<keyword evidence="3" id="KW-1185">Reference proteome</keyword>
<gene>
    <name evidence="2" type="ORF">CEUSTIGMA_g11586.t1</name>
</gene>
<sequence>MMVCSSRARLRVINLANSNTTHAATAPAASQYTASHRQPCSNKDPNKSPARSAGHHRQLSMWLHLGVWMHATVAVSSLASTTPFKASAAADSTTCCYSKPSGSKLRAL</sequence>
<evidence type="ECO:0000313" key="3">
    <source>
        <dbReference type="Proteomes" id="UP000232323"/>
    </source>
</evidence>
<protein>
    <submittedName>
        <fullName evidence="2">Uncharacterized protein</fullName>
    </submittedName>
</protein>
<accession>A0A250XMB1</accession>
<evidence type="ECO:0000256" key="1">
    <source>
        <dbReference type="SAM" id="MobiDB-lite"/>
    </source>
</evidence>
<dbReference type="Proteomes" id="UP000232323">
    <property type="component" value="Unassembled WGS sequence"/>
</dbReference>
<proteinExistence type="predicted"/>
<reference evidence="2 3" key="1">
    <citation type="submission" date="2017-08" db="EMBL/GenBank/DDBJ databases">
        <title>Acidophilic green algal genome provides insights into adaptation to an acidic environment.</title>
        <authorList>
            <person name="Hirooka S."/>
            <person name="Hirose Y."/>
            <person name="Kanesaki Y."/>
            <person name="Higuchi S."/>
            <person name="Fujiwara T."/>
            <person name="Onuma R."/>
            <person name="Era A."/>
            <person name="Ohbayashi R."/>
            <person name="Uzuka A."/>
            <person name="Nozaki H."/>
            <person name="Yoshikawa H."/>
            <person name="Miyagishima S.Y."/>
        </authorList>
    </citation>
    <scope>NUCLEOTIDE SEQUENCE [LARGE SCALE GENOMIC DNA]</scope>
    <source>
        <strain evidence="2 3">NIES-2499</strain>
    </source>
</reference>
<feature type="region of interest" description="Disordered" evidence="1">
    <location>
        <begin position="22"/>
        <end position="55"/>
    </location>
</feature>